<evidence type="ECO:0000313" key="14">
    <source>
        <dbReference type="Proteomes" id="UP001357733"/>
    </source>
</evidence>
<organism evidence="13 14">
    <name type="scientific">Citroniella saccharovorans</name>
    <dbReference type="NCBI Taxonomy" id="2053367"/>
    <lineage>
        <taxon>Bacteria</taxon>
        <taxon>Bacillati</taxon>
        <taxon>Bacillota</taxon>
        <taxon>Tissierellia</taxon>
        <taxon>Tissierellales</taxon>
        <taxon>Peptoniphilaceae</taxon>
        <taxon>Citroniella</taxon>
    </lineage>
</organism>
<keyword evidence="6" id="KW-0862">Zinc</keyword>
<dbReference type="PANTHER" id="PTHR43622">
    <property type="entry name" value="3-DEHYDROQUINATE SYNTHASE"/>
    <property type="match status" value="1"/>
</dbReference>
<comment type="cofactor">
    <cofactor evidence="3">
        <name>Zn(2+)</name>
        <dbReference type="ChEBI" id="CHEBI:29105"/>
    </cofactor>
</comment>
<dbReference type="InterPro" id="IPR030963">
    <property type="entry name" value="DHQ_synth_fam"/>
</dbReference>
<dbReference type="EC" id="4.2.3.4" evidence="10"/>
<dbReference type="InterPro" id="IPR050071">
    <property type="entry name" value="Dehydroquinate_synthase"/>
</dbReference>
<keyword evidence="8 13" id="KW-0456">Lyase</keyword>
<feature type="domain" description="3-dehydroquinate synthase N-terminal" evidence="11">
    <location>
        <begin position="62"/>
        <end position="174"/>
    </location>
</feature>
<keyword evidence="14" id="KW-1185">Reference proteome</keyword>
<evidence type="ECO:0000256" key="7">
    <source>
        <dbReference type="ARBA" id="ARBA00023027"/>
    </source>
</evidence>
<evidence type="ECO:0000259" key="11">
    <source>
        <dbReference type="Pfam" id="PF01761"/>
    </source>
</evidence>
<dbReference type="PANTHER" id="PTHR43622:SF1">
    <property type="entry name" value="3-DEHYDROQUINATE SYNTHASE"/>
    <property type="match status" value="1"/>
</dbReference>
<dbReference type="GO" id="GO:0005737">
    <property type="term" value="C:cytoplasm"/>
    <property type="evidence" value="ECO:0007669"/>
    <property type="project" value="InterPro"/>
</dbReference>
<dbReference type="PIRSF" id="PIRSF001455">
    <property type="entry name" value="DHQ_synth"/>
    <property type="match status" value="1"/>
</dbReference>
<dbReference type="GO" id="GO:0003856">
    <property type="term" value="F:3-dehydroquinate synthase activity"/>
    <property type="evidence" value="ECO:0007669"/>
    <property type="project" value="UniProtKB-UniRule"/>
</dbReference>
<dbReference type="GO" id="GO:0009073">
    <property type="term" value="P:aromatic amino acid family biosynthetic process"/>
    <property type="evidence" value="ECO:0007669"/>
    <property type="project" value="InterPro"/>
</dbReference>
<dbReference type="InterPro" id="IPR056179">
    <property type="entry name" value="DHQS_C"/>
</dbReference>
<dbReference type="InterPro" id="IPR030960">
    <property type="entry name" value="DHQS/DOIS_N"/>
</dbReference>
<dbReference type="GO" id="GO:0046872">
    <property type="term" value="F:metal ion binding"/>
    <property type="evidence" value="ECO:0007669"/>
    <property type="project" value="UniProtKB-KW"/>
</dbReference>
<dbReference type="EMBL" id="JAYKOT010000003">
    <property type="protein sequence ID" value="MEB3429348.1"/>
    <property type="molecule type" value="Genomic_DNA"/>
</dbReference>
<dbReference type="GO" id="GO:0009423">
    <property type="term" value="P:chorismate biosynthetic process"/>
    <property type="evidence" value="ECO:0007669"/>
    <property type="project" value="UniProtKB-UniRule"/>
</dbReference>
<evidence type="ECO:0000256" key="1">
    <source>
        <dbReference type="ARBA" id="ARBA00001911"/>
    </source>
</evidence>
<name>A0AAW9MU17_9FIRM</name>
<keyword evidence="5" id="KW-0547">Nucleotide-binding</keyword>
<comment type="caution">
    <text evidence="13">The sequence shown here is derived from an EMBL/GenBank/DDBJ whole genome shotgun (WGS) entry which is preliminary data.</text>
</comment>
<dbReference type="Gene3D" id="3.40.50.1970">
    <property type="match status" value="1"/>
</dbReference>
<evidence type="ECO:0000256" key="9">
    <source>
        <dbReference type="ARBA" id="ARBA00023285"/>
    </source>
</evidence>
<evidence type="ECO:0000313" key="13">
    <source>
        <dbReference type="EMBL" id="MEB3429348.1"/>
    </source>
</evidence>
<evidence type="ECO:0000256" key="5">
    <source>
        <dbReference type="ARBA" id="ARBA00022741"/>
    </source>
</evidence>
<dbReference type="FunFam" id="3.40.50.1970:FF:000007">
    <property type="entry name" value="Pentafunctional AROM polypeptide"/>
    <property type="match status" value="1"/>
</dbReference>
<comment type="cofactor">
    <cofactor evidence="1">
        <name>NAD(+)</name>
        <dbReference type="ChEBI" id="CHEBI:57540"/>
    </cofactor>
</comment>
<protein>
    <recommendedName>
        <fullName evidence="10">3-dehydroquinate synthase</fullName>
        <ecNumber evidence="10">4.2.3.4</ecNumber>
    </recommendedName>
</protein>
<dbReference type="InterPro" id="IPR016037">
    <property type="entry name" value="DHQ_synth_AroB"/>
</dbReference>
<dbReference type="Proteomes" id="UP001357733">
    <property type="component" value="Unassembled WGS sequence"/>
</dbReference>
<dbReference type="GO" id="GO:0000166">
    <property type="term" value="F:nucleotide binding"/>
    <property type="evidence" value="ECO:0007669"/>
    <property type="project" value="UniProtKB-KW"/>
</dbReference>
<dbReference type="SUPFAM" id="SSF56796">
    <property type="entry name" value="Dehydroquinate synthase-like"/>
    <property type="match status" value="1"/>
</dbReference>
<evidence type="ECO:0000256" key="2">
    <source>
        <dbReference type="ARBA" id="ARBA00001941"/>
    </source>
</evidence>
<keyword evidence="9" id="KW-0170">Cobalt</keyword>
<proteinExistence type="predicted"/>
<feature type="domain" description="3-dehydroquinate synthase C-terminal" evidence="12">
    <location>
        <begin position="176"/>
        <end position="309"/>
    </location>
</feature>
<evidence type="ECO:0000256" key="6">
    <source>
        <dbReference type="ARBA" id="ARBA00022833"/>
    </source>
</evidence>
<dbReference type="RefSeq" id="WP_324619544.1">
    <property type="nucleotide sequence ID" value="NZ_JAYKOT010000003.1"/>
</dbReference>
<evidence type="ECO:0000259" key="12">
    <source>
        <dbReference type="Pfam" id="PF24621"/>
    </source>
</evidence>
<reference evidence="13 14" key="1">
    <citation type="submission" date="2024-01" db="EMBL/GenBank/DDBJ databases">
        <title>Complete genome sequence of Citroniella saccharovorans strain M6.X9, isolated from human fecal sample.</title>
        <authorList>
            <person name="Cheng G."/>
            <person name="Westerholm M."/>
            <person name="Schnurer A."/>
        </authorList>
    </citation>
    <scope>NUCLEOTIDE SEQUENCE [LARGE SCALE GENOMIC DNA]</scope>
    <source>
        <strain evidence="13 14">DSM 29873</strain>
    </source>
</reference>
<dbReference type="NCBIfam" id="TIGR01357">
    <property type="entry name" value="aroB"/>
    <property type="match status" value="1"/>
</dbReference>
<dbReference type="Pfam" id="PF01761">
    <property type="entry name" value="DHQ_synthase"/>
    <property type="match status" value="1"/>
</dbReference>
<dbReference type="Pfam" id="PF24621">
    <property type="entry name" value="DHQS_C"/>
    <property type="match status" value="1"/>
</dbReference>
<dbReference type="AlphaFoldDB" id="A0AAW9MU17"/>
<keyword evidence="7" id="KW-0520">NAD</keyword>
<gene>
    <name evidence="13" type="primary">aroB</name>
    <name evidence="13" type="ORF">VLK81_04845</name>
</gene>
<keyword evidence="4" id="KW-0479">Metal-binding</keyword>
<accession>A0AAW9MU17</accession>
<evidence type="ECO:0000256" key="8">
    <source>
        <dbReference type="ARBA" id="ARBA00023239"/>
    </source>
</evidence>
<comment type="cofactor">
    <cofactor evidence="2">
        <name>Co(2+)</name>
        <dbReference type="ChEBI" id="CHEBI:48828"/>
    </cofactor>
</comment>
<dbReference type="Gene3D" id="1.20.1090.10">
    <property type="entry name" value="Dehydroquinate synthase-like - alpha domain"/>
    <property type="match status" value="1"/>
</dbReference>
<sequence>MRINILKNNYYIDIVNNEDNKLRSYLASFPKSRFLLLSDDNVYRIYKDRIRKILDGLGFEVFIIEQGEHSKSIENYTKINKFLLEKNFTRSDKIIAFGGGVVGDLGGFVASTYLRGIDLISIPTSLLAMVDSSVGGKNGVNFLGLKNQIGTFYFPKIVYIDTSFLDTLDERNMRNGFTEIFKASLLSDKEFYYYLKNTNDLDFEKVIKRAIEIKLSFVENDEFDNGKRQMLNLGHTLGHALEALSKGELNHGESVAIGMAYMTKLANCLGLGKKDLEDELIETFSKYKIPTNYKFSSSQVIDLIRHDKKIKDNMINLIIPIEVGRAVQKKVSIEELEKLLNMVS</sequence>
<evidence type="ECO:0000256" key="10">
    <source>
        <dbReference type="NCBIfam" id="TIGR01357"/>
    </source>
</evidence>
<evidence type="ECO:0000256" key="3">
    <source>
        <dbReference type="ARBA" id="ARBA00001947"/>
    </source>
</evidence>
<dbReference type="CDD" id="cd08195">
    <property type="entry name" value="DHQS"/>
    <property type="match status" value="1"/>
</dbReference>
<evidence type="ECO:0000256" key="4">
    <source>
        <dbReference type="ARBA" id="ARBA00022723"/>
    </source>
</evidence>